<accession>A0A024UBE0</accession>
<dbReference type="RefSeq" id="XP_008868601.1">
    <property type="nucleotide sequence ID" value="XM_008870379.1"/>
</dbReference>
<gene>
    <name evidence="1" type="ORF">H310_05621</name>
</gene>
<dbReference type="EMBL" id="KI913960">
    <property type="protein sequence ID" value="ETW03217.1"/>
    <property type="molecule type" value="Genomic_DNA"/>
</dbReference>
<dbReference type="GeneID" id="20082671"/>
<dbReference type="AlphaFoldDB" id="A0A024UBE0"/>
<evidence type="ECO:0000313" key="1">
    <source>
        <dbReference type="EMBL" id="ETW03217.1"/>
    </source>
</evidence>
<protein>
    <submittedName>
        <fullName evidence="1">Uncharacterized protein</fullName>
    </submittedName>
</protein>
<sequence>MSNVTVCVCVQRGMMSTTLVRVLDSHLFVMISSQSAYPLPRLHVDRARGSRCFFILHAGNLFGPAAKLVLIVIGPSTFFRSKTIERFLRMRRVCDVLPYQQCLADISSRVL</sequence>
<reference evidence="1" key="1">
    <citation type="submission" date="2013-12" db="EMBL/GenBank/DDBJ databases">
        <title>The Genome Sequence of Aphanomyces invadans NJM9701.</title>
        <authorList>
            <consortium name="The Broad Institute Genomics Platform"/>
            <person name="Russ C."/>
            <person name="Tyler B."/>
            <person name="van West P."/>
            <person name="Dieguez-Uribeondo J."/>
            <person name="Young S.K."/>
            <person name="Zeng Q."/>
            <person name="Gargeya S."/>
            <person name="Fitzgerald M."/>
            <person name="Abouelleil A."/>
            <person name="Alvarado L."/>
            <person name="Chapman S.B."/>
            <person name="Gainer-Dewar J."/>
            <person name="Goldberg J."/>
            <person name="Griggs A."/>
            <person name="Gujja S."/>
            <person name="Hansen M."/>
            <person name="Howarth C."/>
            <person name="Imamovic A."/>
            <person name="Ireland A."/>
            <person name="Larimer J."/>
            <person name="McCowan C."/>
            <person name="Murphy C."/>
            <person name="Pearson M."/>
            <person name="Poon T.W."/>
            <person name="Priest M."/>
            <person name="Roberts A."/>
            <person name="Saif S."/>
            <person name="Shea T."/>
            <person name="Sykes S."/>
            <person name="Wortman J."/>
            <person name="Nusbaum C."/>
            <person name="Birren B."/>
        </authorList>
    </citation>
    <scope>NUCLEOTIDE SEQUENCE [LARGE SCALE GENOMIC DNA]</scope>
    <source>
        <strain evidence="1">NJM9701</strain>
    </source>
</reference>
<organism evidence="1">
    <name type="scientific">Aphanomyces invadans</name>
    <dbReference type="NCBI Taxonomy" id="157072"/>
    <lineage>
        <taxon>Eukaryota</taxon>
        <taxon>Sar</taxon>
        <taxon>Stramenopiles</taxon>
        <taxon>Oomycota</taxon>
        <taxon>Saprolegniomycetes</taxon>
        <taxon>Saprolegniales</taxon>
        <taxon>Verrucalvaceae</taxon>
        <taxon>Aphanomyces</taxon>
    </lineage>
</organism>
<dbReference type="VEuPathDB" id="FungiDB:H310_05621"/>
<name>A0A024UBE0_9STRA</name>
<proteinExistence type="predicted"/>